<dbReference type="SUPFAM" id="SSF47090">
    <property type="entry name" value="PGBD-like"/>
    <property type="match status" value="1"/>
</dbReference>
<dbReference type="Proteomes" id="UP000054164">
    <property type="component" value="Unassembled WGS sequence"/>
</dbReference>
<feature type="compositionally biased region" description="Low complexity" evidence="2">
    <location>
        <begin position="162"/>
        <end position="175"/>
    </location>
</feature>
<dbReference type="Gene3D" id="1.10.287.950">
    <property type="entry name" value="Methyl-accepting chemotaxis protein"/>
    <property type="match status" value="1"/>
</dbReference>
<reference evidence="4" key="1">
    <citation type="submission" date="2013-10" db="EMBL/GenBank/DDBJ databases">
        <title>Draft genome sequence of Clostridium botulinum type B strain Osaka05.</title>
        <authorList>
            <person name="Sakaguchi Y."/>
            <person name="Hosomi K."/>
            <person name="Uchiyama J."/>
            <person name="Ogura Y."/>
            <person name="Sakaguchi M."/>
            <person name="Kohda T."/>
            <person name="Mukamoto M."/>
            <person name="Misawa N."/>
            <person name="Matsuzaki S."/>
            <person name="Hayashi T."/>
            <person name="Kozaki S."/>
        </authorList>
    </citation>
    <scope>NUCLEOTIDE SEQUENCE</scope>
    <source>
        <strain evidence="4">Osaka05</strain>
    </source>
</reference>
<dbReference type="Pfam" id="PF01471">
    <property type="entry name" value="PG_binding_1"/>
    <property type="match status" value="1"/>
</dbReference>
<proteinExistence type="predicted"/>
<feature type="compositionally biased region" description="Polar residues" evidence="2">
    <location>
        <begin position="183"/>
        <end position="193"/>
    </location>
</feature>
<dbReference type="InterPro" id="IPR002477">
    <property type="entry name" value="Peptidoglycan-bd-like"/>
</dbReference>
<name>A0A0S6TYN3_CLOBO</name>
<dbReference type="EMBL" id="DF384213">
    <property type="protein sequence ID" value="GAE01062.1"/>
    <property type="molecule type" value="Genomic_DNA"/>
</dbReference>
<evidence type="ECO:0000256" key="1">
    <source>
        <dbReference type="SAM" id="Coils"/>
    </source>
</evidence>
<protein>
    <recommendedName>
        <fullName evidence="3">Peptidoglycan binding-like domain-containing protein</fullName>
    </recommendedName>
</protein>
<feature type="domain" description="Peptidoglycan binding-like" evidence="3">
    <location>
        <begin position="62"/>
        <end position="113"/>
    </location>
</feature>
<sequence length="578" mass="64651">MENKIKLLNNSRNNIDEYKKSNINKLQKNNLNNNENKKSNTNNVIDLKDKLQISNDLSIGSSGKDVSDLQSSLKKIGIYKDSVDGYYGKSTEEAVKKFQKSKNIKETGIADGKVKYEISKDITNKRPIYRAKRSADYNWYDEFNKNMDEFNKHMEEFDKIMNGTNGNNEVNNNSNERVKDTETNQGTKTNDANSSDDFDWDQWSKDMNNWDEFNKHMDDFNKHMDEFDKSMKGTNGANINWDKFNKEMDKLSTDLDKFNKEMDKLSTDLDKFNKEMDKLNKDMDKFNNSMDKLNVDMSKMNKNMEQLVDSVTDGLNKINSSVDYAIKIINEAGNEAVDASNRICNAVQGIADNSLKLITSLFKATSNKKTSNNVTSNSKPKTHYNDIVKDTMKQSKLTDYYGVDEKFEKKTVLVKTKNFEVSLIKSVGVRIPGQWLNASVNGKNISSNPIIQKTYAGNFLKSICGKFESPAIDLSLGSFSISKDGVELSGSIDIYYSKNIKANGINVTGTAKDSLSVSGKITKDDIDNLKQMGGAAALAVGTALVIGAVSSEVGTYGASTPASVPAFIWGTQLLQHAL</sequence>
<dbReference type="RefSeq" id="WP_030033534.1">
    <property type="nucleotide sequence ID" value="NZ_DF384213.1"/>
</dbReference>
<feature type="coiled-coil region" evidence="1">
    <location>
        <begin position="241"/>
        <end position="310"/>
    </location>
</feature>
<dbReference type="Gene3D" id="1.10.101.10">
    <property type="entry name" value="PGBD-like superfamily/PGBD"/>
    <property type="match status" value="1"/>
</dbReference>
<evidence type="ECO:0000259" key="3">
    <source>
        <dbReference type="Pfam" id="PF01471"/>
    </source>
</evidence>
<dbReference type="AlphaFoldDB" id="A0A0S6TYN3"/>
<dbReference type="InterPro" id="IPR036365">
    <property type="entry name" value="PGBD-like_sf"/>
</dbReference>
<dbReference type="InterPro" id="IPR036366">
    <property type="entry name" value="PGBDSf"/>
</dbReference>
<organism evidence="4">
    <name type="scientific">Clostridium botulinum B str. Osaka05</name>
    <dbReference type="NCBI Taxonomy" id="1407017"/>
    <lineage>
        <taxon>Bacteria</taxon>
        <taxon>Bacillati</taxon>
        <taxon>Bacillota</taxon>
        <taxon>Clostridia</taxon>
        <taxon>Eubacteriales</taxon>
        <taxon>Clostridiaceae</taxon>
        <taxon>Clostridium</taxon>
    </lineage>
</organism>
<keyword evidence="1" id="KW-0175">Coiled coil</keyword>
<feature type="region of interest" description="Disordered" evidence="2">
    <location>
        <begin position="161"/>
        <end position="197"/>
    </location>
</feature>
<evidence type="ECO:0000313" key="4">
    <source>
        <dbReference type="EMBL" id="GAE01062.1"/>
    </source>
</evidence>
<accession>A0A0S6TYN3</accession>
<evidence type="ECO:0000256" key="2">
    <source>
        <dbReference type="SAM" id="MobiDB-lite"/>
    </source>
</evidence>
<dbReference type="HOGENOM" id="CLU_471527_0_0_9"/>
<gene>
    <name evidence="4" type="ORF">CBO05C_0752</name>
</gene>